<dbReference type="InterPro" id="IPR023198">
    <property type="entry name" value="PGP-like_dom2"/>
</dbReference>
<dbReference type="Proteomes" id="UP000515317">
    <property type="component" value="Chromosome"/>
</dbReference>
<dbReference type="RefSeq" id="WP_222876167.1">
    <property type="nucleotide sequence ID" value="NZ_AP023361.1"/>
</dbReference>
<dbReference type="Pfam" id="PF00702">
    <property type="entry name" value="Hydrolase"/>
    <property type="match status" value="1"/>
</dbReference>
<reference evidence="1 2" key="1">
    <citation type="submission" date="2020-08" db="EMBL/GenBank/DDBJ databases">
        <title>Genome sequence of Rhizobiales bacterium strain IZ6.</title>
        <authorList>
            <person name="Nakai R."/>
            <person name="Naganuma T."/>
        </authorList>
    </citation>
    <scope>NUCLEOTIDE SEQUENCE [LARGE SCALE GENOMIC DNA]</scope>
    <source>
        <strain evidence="1 2">IZ6</strain>
    </source>
</reference>
<name>A0A6S6QSM2_9HYPH</name>
<dbReference type="PANTHER" id="PTHR43481:SF4">
    <property type="entry name" value="GLYCEROL-1-PHOSPHATE PHOSPHOHYDROLASE 1-RELATED"/>
    <property type="match status" value="1"/>
</dbReference>
<dbReference type="NCBIfam" id="TIGR01549">
    <property type="entry name" value="HAD-SF-IA-v1"/>
    <property type="match status" value="1"/>
</dbReference>
<dbReference type="AlphaFoldDB" id="A0A6S6QSM2"/>
<accession>A0A6S6QSM2</accession>
<dbReference type="PROSITE" id="PS01228">
    <property type="entry name" value="COF_1"/>
    <property type="match status" value="1"/>
</dbReference>
<dbReference type="SFLD" id="SFLDS00003">
    <property type="entry name" value="Haloacid_Dehalogenase"/>
    <property type="match status" value="1"/>
</dbReference>
<dbReference type="GO" id="GO:0050308">
    <property type="term" value="F:sugar-phosphatase activity"/>
    <property type="evidence" value="ECO:0007669"/>
    <property type="project" value="TreeGrafter"/>
</dbReference>
<dbReference type="Gene3D" id="3.40.50.1000">
    <property type="entry name" value="HAD superfamily/HAD-like"/>
    <property type="match status" value="1"/>
</dbReference>
<evidence type="ECO:0000313" key="2">
    <source>
        <dbReference type="Proteomes" id="UP000515317"/>
    </source>
</evidence>
<sequence length="221" mass="23376">MQNLFGGRAFAAFIFDIDGTLLTSIAASERVWTAWAVRHGIEVEPFLKTIHGRRAEDTVRAVRPDLDAVAEAADITRGEIADIDGVVPIAGAAEFLSSLPHTRWAIVTSAPIALAERRLAAAGLPLADVLITAEDVARGKPHPDGYLLAAERLGCPAKDCLVFEDAEAGILAAERAGAEVLVITATHPHAMKTAHAVADDYRSLRSVTDEGGKLALQKASV</sequence>
<dbReference type="PANTHER" id="PTHR43481">
    <property type="entry name" value="FRUCTOSE-1-PHOSPHATE PHOSPHATASE"/>
    <property type="match status" value="1"/>
</dbReference>
<dbReference type="InterPro" id="IPR006439">
    <property type="entry name" value="HAD-SF_hydro_IA"/>
</dbReference>
<dbReference type="InterPro" id="IPR023214">
    <property type="entry name" value="HAD_sf"/>
</dbReference>
<organism evidence="1 2">
    <name type="scientific">Terrihabitans soli</name>
    <dbReference type="NCBI Taxonomy" id="708113"/>
    <lineage>
        <taxon>Bacteria</taxon>
        <taxon>Pseudomonadati</taxon>
        <taxon>Pseudomonadota</taxon>
        <taxon>Alphaproteobacteria</taxon>
        <taxon>Hyphomicrobiales</taxon>
        <taxon>Terrihabitans</taxon>
    </lineage>
</organism>
<dbReference type="NCBIfam" id="TIGR01509">
    <property type="entry name" value="HAD-SF-IA-v3"/>
    <property type="match status" value="1"/>
</dbReference>
<dbReference type="KEGG" id="tso:IZ6_01930"/>
<dbReference type="Gene3D" id="1.10.150.240">
    <property type="entry name" value="Putative phosphatase, domain 2"/>
    <property type="match status" value="1"/>
</dbReference>
<dbReference type="SUPFAM" id="SSF56784">
    <property type="entry name" value="HAD-like"/>
    <property type="match status" value="1"/>
</dbReference>
<dbReference type="SFLD" id="SFLDG01129">
    <property type="entry name" value="C1.5:_HAD__Beta-PGM__Phosphata"/>
    <property type="match status" value="1"/>
</dbReference>
<evidence type="ECO:0000313" key="1">
    <source>
        <dbReference type="EMBL" id="BCJ89458.1"/>
    </source>
</evidence>
<gene>
    <name evidence="1" type="ORF">IZ6_01930</name>
</gene>
<dbReference type="EMBL" id="AP023361">
    <property type="protein sequence ID" value="BCJ89458.1"/>
    <property type="molecule type" value="Genomic_DNA"/>
</dbReference>
<keyword evidence="2" id="KW-1185">Reference proteome</keyword>
<proteinExistence type="predicted"/>
<protein>
    <submittedName>
        <fullName evidence="1">Glycerol-3-phosphatase</fullName>
    </submittedName>
</protein>
<dbReference type="InterPro" id="IPR036412">
    <property type="entry name" value="HAD-like_sf"/>
</dbReference>
<dbReference type="InterPro" id="IPR051806">
    <property type="entry name" value="HAD-like_SPP"/>
</dbReference>